<dbReference type="EMBL" id="JAGFNK010000484">
    <property type="protein sequence ID" value="KAI9449616.1"/>
    <property type="molecule type" value="Genomic_DNA"/>
</dbReference>
<sequence>MRKCYTSINGILFLLLSLAFVNNGWAQTTIASWGFEGLTYSTSGFTIVGAAILTGSTTADAGTQTSSSAFSAAHAGSATVWSGPAGNGSTHSLSSNTWAGGDYYQFQVKTTGYSGISITWDQTGSATGPLSFKLQYSTDGTNFTDAPSTIANYTYNLVATGVIVPISWSAGTAVTTTTKTADFSSITALNNATSVYFRLTLLSTSTAINGGTIAAGGTDRVDNFIVAGATVLPISLSSFNASLVSGKTNLNWTVAQEINASGYSVERSSDATSFSEIGFVSATNAGSYSYTDAAPLTGPNYYRLKLVDKDGTFKYSNVVSVITGKSTTAVMGVYPNPVISTFTLTHPLAGYNATIRIVSIDGKNILSQVAGIGATQSTVDVSRLVKGTYIVVFENNGTKSTTQFMK</sequence>
<dbReference type="Proteomes" id="UP001207468">
    <property type="component" value="Unassembled WGS sequence"/>
</dbReference>
<accession>A0ACC0TVK2</accession>
<organism evidence="1 2">
    <name type="scientific">Russula earlei</name>
    <dbReference type="NCBI Taxonomy" id="71964"/>
    <lineage>
        <taxon>Eukaryota</taxon>
        <taxon>Fungi</taxon>
        <taxon>Dikarya</taxon>
        <taxon>Basidiomycota</taxon>
        <taxon>Agaricomycotina</taxon>
        <taxon>Agaricomycetes</taxon>
        <taxon>Russulales</taxon>
        <taxon>Russulaceae</taxon>
        <taxon>Russula</taxon>
    </lineage>
</organism>
<evidence type="ECO:0000313" key="1">
    <source>
        <dbReference type="EMBL" id="KAI9449616.1"/>
    </source>
</evidence>
<evidence type="ECO:0000313" key="2">
    <source>
        <dbReference type="Proteomes" id="UP001207468"/>
    </source>
</evidence>
<keyword evidence="2" id="KW-1185">Reference proteome</keyword>
<comment type="caution">
    <text evidence="1">The sequence shown here is derived from an EMBL/GenBank/DDBJ whole genome shotgun (WGS) entry which is preliminary data.</text>
</comment>
<proteinExistence type="predicted"/>
<reference evidence="1" key="1">
    <citation type="submission" date="2021-03" db="EMBL/GenBank/DDBJ databases">
        <title>Evolutionary priming and transition to the ectomycorrhizal habit in an iconic lineage of mushroom-forming fungi: is preadaptation a requirement?</title>
        <authorList>
            <consortium name="DOE Joint Genome Institute"/>
            <person name="Looney B.P."/>
            <person name="Miyauchi S."/>
            <person name="Morin E."/>
            <person name="Drula E."/>
            <person name="Courty P.E."/>
            <person name="Chicoki N."/>
            <person name="Fauchery L."/>
            <person name="Kohler A."/>
            <person name="Kuo A."/>
            <person name="LaButti K."/>
            <person name="Pangilinan J."/>
            <person name="Lipzen A."/>
            <person name="Riley R."/>
            <person name="Andreopoulos W."/>
            <person name="He G."/>
            <person name="Johnson J."/>
            <person name="Barry K.W."/>
            <person name="Grigoriev I.V."/>
            <person name="Nagy L."/>
            <person name="Hibbett D."/>
            <person name="Henrissat B."/>
            <person name="Matheny P.B."/>
            <person name="Labbe J."/>
            <person name="Martin A.F."/>
        </authorList>
    </citation>
    <scope>NUCLEOTIDE SEQUENCE</scope>
    <source>
        <strain evidence="1">BPL698</strain>
    </source>
</reference>
<gene>
    <name evidence="1" type="ORF">F5148DRAFT_1291378</name>
</gene>
<protein>
    <submittedName>
        <fullName evidence="1">Uncharacterized protein</fullName>
    </submittedName>
</protein>
<name>A0ACC0TVK2_9AGAM</name>